<accession>A0A316A1M9</accession>
<gene>
    <name evidence="2" type="ORF">BXY45_12115</name>
</gene>
<sequence>MGPCGAQLLGPGGLRGSYADAFAEWDASGEGESWETATADGLDEELMPHPVL</sequence>
<reference evidence="2 3" key="1">
    <citation type="submission" date="2018-03" db="EMBL/GenBank/DDBJ databases">
        <title>Genomic Encyclopedia of Archaeal and Bacterial Type Strains, Phase II (KMG-II): from individual species to whole genera.</title>
        <authorList>
            <person name="Goeker M."/>
        </authorList>
    </citation>
    <scope>NUCLEOTIDE SEQUENCE [LARGE SCALE GENOMIC DNA]</scope>
    <source>
        <strain evidence="2 3">DSM 44889</strain>
    </source>
</reference>
<organism evidence="2 3">
    <name type="scientific">Quadrisphaera granulorum</name>
    <dbReference type="NCBI Taxonomy" id="317664"/>
    <lineage>
        <taxon>Bacteria</taxon>
        <taxon>Bacillati</taxon>
        <taxon>Actinomycetota</taxon>
        <taxon>Actinomycetes</taxon>
        <taxon>Kineosporiales</taxon>
        <taxon>Kineosporiaceae</taxon>
        <taxon>Quadrisphaera</taxon>
    </lineage>
</organism>
<evidence type="ECO:0000256" key="1">
    <source>
        <dbReference type="SAM" id="MobiDB-lite"/>
    </source>
</evidence>
<proteinExistence type="predicted"/>
<dbReference type="EMBL" id="QGDQ01000021">
    <property type="protein sequence ID" value="PWJ51138.1"/>
    <property type="molecule type" value="Genomic_DNA"/>
</dbReference>
<dbReference type="AlphaFoldDB" id="A0A316A1M9"/>
<keyword evidence="3" id="KW-1185">Reference proteome</keyword>
<dbReference type="Proteomes" id="UP000245469">
    <property type="component" value="Unassembled WGS sequence"/>
</dbReference>
<protein>
    <submittedName>
        <fullName evidence="2">Uncharacterized protein</fullName>
    </submittedName>
</protein>
<comment type="caution">
    <text evidence="2">The sequence shown here is derived from an EMBL/GenBank/DDBJ whole genome shotgun (WGS) entry which is preliminary data.</text>
</comment>
<evidence type="ECO:0000313" key="3">
    <source>
        <dbReference type="Proteomes" id="UP000245469"/>
    </source>
</evidence>
<name>A0A316A1M9_9ACTN</name>
<evidence type="ECO:0000313" key="2">
    <source>
        <dbReference type="EMBL" id="PWJ51138.1"/>
    </source>
</evidence>
<feature type="region of interest" description="Disordered" evidence="1">
    <location>
        <begin position="26"/>
        <end position="52"/>
    </location>
</feature>